<dbReference type="InterPro" id="IPR000160">
    <property type="entry name" value="GGDEF_dom"/>
</dbReference>
<dbReference type="Proteomes" id="UP000622245">
    <property type="component" value="Unassembled WGS sequence"/>
</dbReference>
<dbReference type="SUPFAM" id="SSF141868">
    <property type="entry name" value="EAL domain-like"/>
    <property type="match status" value="1"/>
</dbReference>
<dbReference type="PANTHER" id="PTHR33121:SF70">
    <property type="entry name" value="SIGNALING PROTEIN YKOW"/>
    <property type="match status" value="1"/>
</dbReference>
<dbReference type="Gene3D" id="3.30.70.270">
    <property type="match status" value="1"/>
</dbReference>
<sequence length="706" mass="75951">MYKAVHNTSMDIIAAALAASAMYAFGIRPAVGEAAPDPMLPRYLAGFLLAAIAVLLFEELVTTAAVTLATGRPVMVVLRYLWRTRLAVAVAETITAGLFTEATRLDRRTLIALPAVMFVLHLVLTYRLRVGEERRTWERLAALSDALSARDLDVVLRTAAAGAVDLFGARSADIEIADGQRLVRASQQAGVARVVYDGLATNAPSIATTRTVRHEVGGDATGLHGAVRLYLRGPRDELSAREQVALRAFAATLSTSLDIAHAYGLLAVDAHRHEVAATTDEDTSMPNRAALLSRVTEVAVGPCYVVVIRLENFHFLADVLGRDRALALLNRLAARLCHVSQAATSAVARVGDVTFALVMWGVEADTAYQSACWAVATLRREVKVDQSRLTVRASAGMTAGAPEDAADLLDAAERVLSRAIRRGQDRLVAFQTGPVRESSLAHELSRARLSISVEPVVNLISGRITLVQSTPRWLHSRHDVLAADEYVYQLIDDPDSLERLARQVLTRSLAAAATWRDALPEVALVVPVPAGALTSTFAEAMRDVLREHSVAGTSLVLAISQPPGPKTRKVVEQIAQYGVRLLLDNYGYSRVGIDSLDAAAWSLLRLNPTYALEAGWNPARSVVHAAVDLASDLDLSVIAAGITSEDERRELSTIGCALGSGPLFGSEMFPSQLRSHARLWQPTALDAGARALPLHRASRPVAPRRA</sequence>
<dbReference type="RefSeq" id="WP_203147196.1">
    <property type="nucleotide sequence ID" value="NZ_JAEVHL010000012.1"/>
</dbReference>
<feature type="domain" description="EAL" evidence="2">
    <location>
        <begin position="433"/>
        <end position="681"/>
    </location>
</feature>
<comment type="caution">
    <text evidence="4">The sequence shown here is derived from an EMBL/GenBank/DDBJ whole genome shotgun (WGS) entry which is preliminary data.</text>
</comment>
<evidence type="ECO:0000259" key="3">
    <source>
        <dbReference type="PROSITE" id="PS50887"/>
    </source>
</evidence>
<organism evidence="4 5">
    <name type="scientific">Micromonospora tarensis</name>
    <dbReference type="NCBI Taxonomy" id="2806100"/>
    <lineage>
        <taxon>Bacteria</taxon>
        <taxon>Bacillati</taxon>
        <taxon>Actinomycetota</taxon>
        <taxon>Actinomycetes</taxon>
        <taxon>Micromonosporales</taxon>
        <taxon>Micromonosporaceae</taxon>
        <taxon>Micromonospora</taxon>
    </lineage>
</organism>
<dbReference type="PROSITE" id="PS50883">
    <property type="entry name" value="EAL"/>
    <property type="match status" value="1"/>
</dbReference>
<name>A0ABS1YBN9_9ACTN</name>
<feature type="domain" description="GGDEF" evidence="3">
    <location>
        <begin position="301"/>
        <end position="432"/>
    </location>
</feature>
<dbReference type="InterPro" id="IPR029787">
    <property type="entry name" value="Nucleotide_cyclase"/>
</dbReference>
<evidence type="ECO:0000256" key="1">
    <source>
        <dbReference type="SAM" id="Phobius"/>
    </source>
</evidence>
<protein>
    <submittedName>
        <fullName evidence="4">EAL domain-containing protein</fullName>
    </submittedName>
</protein>
<dbReference type="PANTHER" id="PTHR33121">
    <property type="entry name" value="CYCLIC DI-GMP PHOSPHODIESTERASE PDEF"/>
    <property type="match status" value="1"/>
</dbReference>
<keyword evidence="5" id="KW-1185">Reference proteome</keyword>
<dbReference type="EMBL" id="JAEVHL010000012">
    <property type="protein sequence ID" value="MBM0274787.1"/>
    <property type="molecule type" value="Genomic_DNA"/>
</dbReference>
<keyword evidence="1" id="KW-1133">Transmembrane helix</keyword>
<dbReference type="PROSITE" id="PS50887">
    <property type="entry name" value="GGDEF"/>
    <property type="match status" value="1"/>
</dbReference>
<accession>A0ABS1YBN9</accession>
<evidence type="ECO:0000313" key="4">
    <source>
        <dbReference type="EMBL" id="MBM0274787.1"/>
    </source>
</evidence>
<dbReference type="Pfam" id="PF00563">
    <property type="entry name" value="EAL"/>
    <property type="match status" value="1"/>
</dbReference>
<reference evidence="4 5" key="1">
    <citation type="submission" date="2021-01" db="EMBL/GenBank/DDBJ databases">
        <title>Draft genome sequence of Micromonospora sp. strain STR1s_6.</title>
        <authorList>
            <person name="Karlyshev A."/>
            <person name="Jawad R."/>
        </authorList>
    </citation>
    <scope>NUCLEOTIDE SEQUENCE [LARGE SCALE GENOMIC DNA]</scope>
    <source>
        <strain evidence="4 5">STR1S-6</strain>
    </source>
</reference>
<dbReference type="Gene3D" id="3.20.20.450">
    <property type="entry name" value="EAL domain"/>
    <property type="match status" value="1"/>
</dbReference>
<feature type="transmembrane region" description="Helical" evidence="1">
    <location>
        <begin position="44"/>
        <end position="68"/>
    </location>
</feature>
<dbReference type="InterPro" id="IPR043128">
    <property type="entry name" value="Rev_trsase/Diguanyl_cyclase"/>
</dbReference>
<dbReference type="SMART" id="SM00052">
    <property type="entry name" value="EAL"/>
    <property type="match status" value="1"/>
</dbReference>
<evidence type="ECO:0000313" key="5">
    <source>
        <dbReference type="Proteomes" id="UP000622245"/>
    </source>
</evidence>
<dbReference type="SMART" id="SM00267">
    <property type="entry name" value="GGDEF"/>
    <property type="match status" value="1"/>
</dbReference>
<keyword evidence="1" id="KW-0812">Transmembrane</keyword>
<gene>
    <name evidence="4" type="ORF">JM949_04650</name>
</gene>
<keyword evidence="1" id="KW-0472">Membrane</keyword>
<evidence type="ECO:0000259" key="2">
    <source>
        <dbReference type="PROSITE" id="PS50883"/>
    </source>
</evidence>
<dbReference type="SUPFAM" id="SSF55073">
    <property type="entry name" value="Nucleotide cyclase"/>
    <property type="match status" value="1"/>
</dbReference>
<feature type="transmembrane region" description="Helical" evidence="1">
    <location>
        <begin position="111"/>
        <end position="130"/>
    </location>
</feature>
<dbReference type="Pfam" id="PF00990">
    <property type="entry name" value="GGDEF"/>
    <property type="match status" value="1"/>
</dbReference>
<dbReference type="InterPro" id="IPR035919">
    <property type="entry name" value="EAL_sf"/>
</dbReference>
<dbReference type="InterPro" id="IPR001633">
    <property type="entry name" value="EAL_dom"/>
</dbReference>
<dbReference type="InterPro" id="IPR050706">
    <property type="entry name" value="Cyclic-di-GMP_PDE-like"/>
</dbReference>
<proteinExistence type="predicted"/>